<keyword evidence="2 7" id="KW-0698">rRNA processing</keyword>
<evidence type="ECO:0000256" key="2">
    <source>
        <dbReference type="ARBA" id="ARBA00022552"/>
    </source>
</evidence>
<dbReference type="PANTHER" id="PTHR11727:SF7">
    <property type="entry name" value="DIMETHYLADENOSINE TRANSFERASE-RELATED"/>
    <property type="match status" value="1"/>
</dbReference>
<proteinExistence type="inferred from homology"/>
<evidence type="ECO:0000256" key="3">
    <source>
        <dbReference type="ARBA" id="ARBA00022603"/>
    </source>
</evidence>
<evidence type="ECO:0000256" key="6">
    <source>
        <dbReference type="ARBA" id="ARBA00022884"/>
    </source>
</evidence>
<evidence type="ECO:0000256" key="7">
    <source>
        <dbReference type="HAMAP-Rule" id="MF_00607"/>
    </source>
</evidence>
<feature type="binding site" evidence="7 8">
    <location>
        <position position="101"/>
    </location>
    <ligand>
        <name>S-adenosyl-L-methionine</name>
        <dbReference type="ChEBI" id="CHEBI:59789"/>
    </ligand>
</feature>
<feature type="domain" description="Ribosomal RNA adenine methylase transferase N-terminal" evidence="9">
    <location>
        <begin position="19"/>
        <end position="184"/>
    </location>
</feature>
<evidence type="ECO:0000313" key="11">
    <source>
        <dbReference type="Proteomes" id="UP000034108"/>
    </source>
</evidence>
<dbReference type="InterPro" id="IPR020596">
    <property type="entry name" value="rRNA_Ade_Mease_Trfase_CS"/>
</dbReference>
<feature type="binding site" evidence="7 8">
    <location>
        <position position="85"/>
    </location>
    <ligand>
        <name>S-adenosyl-L-methionine</name>
        <dbReference type="ChEBI" id="CHEBI:59789"/>
    </ligand>
</feature>
<evidence type="ECO:0000259" key="9">
    <source>
        <dbReference type="SMART" id="SM00650"/>
    </source>
</evidence>
<comment type="subcellular location">
    <subcellularLocation>
        <location evidence="7">Cytoplasm</location>
    </subcellularLocation>
</comment>
<dbReference type="EMBL" id="LCAV01000014">
    <property type="protein sequence ID" value="KKR98865.1"/>
    <property type="molecule type" value="Genomic_DNA"/>
</dbReference>
<dbReference type="Gene3D" id="3.40.50.150">
    <property type="entry name" value="Vaccinia Virus protein VP39"/>
    <property type="match status" value="1"/>
</dbReference>
<dbReference type="SUPFAM" id="SSF53335">
    <property type="entry name" value="S-adenosyl-L-methionine-dependent methyltransferases"/>
    <property type="match status" value="1"/>
</dbReference>
<dbReference type="InterPro" id="IPR029063">
    <property type="entry name" value="SAM-dependent_MTases_sf"/>
</dbReference>
<dbReference type="Gene3D" id="1.10.8.100">
    <property type="entry name" value="Ribosomal RNA adenine dimethylase-like, domain 2"/>
    <property type="match status" value="1"/>
</dbReference>
<feature type="binding site" evidence="7 8">
    <location>
        <position position="12"/>
    </location>
    <ligand>
        <name>S-adenosyl-L-methionine</name>
        <dbReference type="ChEBI" id="CHEBI:59789"/>
    </ligand>
</feature>
<dbReference type="GO" id="GO:0003723">
    <property type="term" value="F:RNA binding"/>
    <property type="evidence" value="ECO:0007669"/>
    <property type="project" value="UniProtKB-UniRule"/>
</dbReference>
<evidence type="ECO:0000256" key="8">
    <source>
        <dbReference type="PROSITE-ProRule" id="PRU01026"/>
    </source>
</evidence>
<feature type="binding site" evidence="7 8">
    <location>
        <position position="39"/>
    </location>
    <ligand>
        <name>S-adenosyl-L-methionine</name>
        <dbReference type="ChEBI" id="CHEBI:59789"/>
    </ligand>
</feature>
<comment type="caution">
    <text evidence="10">The sequence shown here is derived from an EMBL/GenBank/DDBJ whole genome shotgun (WGS) entry which is preliminary data.</text>
</comment>
<keyword evidence="6 7" id="KW-0694">RNA-binding</keyword>
<gene>
    <name evidence="7" type="primary">rsmA</name>
    <name evidence="7" type="synonym">ksgA</name>
    <name evidence="10" type="ORF">UU49_C0014G0016</name>
</gene>
<protein>
    <recommendedName>
        <fullName evidence="7">Ribosomal RNA small subunit methyltransferase A</fullName>
        <ecNumber evidence="7">2.1.1.182</ecNumber>
    </recommendedName>
    <alternativeName>
        <fullName evidence="7">16S rRNA (adenine(1518)-N(6)/adenine(1519)-N(6))-dimethyltransferase</fullName>
    </alternativeName>
    <alternativeName>
        <fullName evidence="7">16S rRNA dimethyladenosine transferase</fullName>
    </alternativeName>
    <alternativeName>
        <fullName evidence="7">16S rRNA dimethylase</fullName>
    </alternativeName>
    <alternativeName>
        <fullName evidence="7">S-adenosylmethionine-6-N', N'-adenosyl(rRNA) dimethyltransferase</fullName>
    </alternativeName>
</protein>
<dbReference type="AlphaFoldDB" id="A0A0G0XPX9"/>
<dbReference type="PROSITE" id="PS51689">
    <property type="entry name" value="SAM_RNA_A_N6_MT"/>
    <property type="match status" value="1"/>
</dbReference>
<dbReference type="InterPro" id="IPR001737">
    <property type="entry name" value="KsgA/Erm"/>
</dbReference>
<dbReference type="SMART" id="SM00650">
    <property type="entry name" value="rADc"/>
    <property type="match status" value="1"/>
</dbReference>
<comment type="similarity">
    <text evidence="7">Belongs to the class I-like SAM-binding methyltransferase superfamily. rRNA adenine N(6)-methyltransferase family. RsmA subfamily.</text>
</comment>
<dbReference type="InterPro" id="IPR020598">
    <property type="entry name" value="rRNA_Ade_methylase_Trfase_N"/>
</dbReference>
<dbReference type="Pfam" id="PF00398">
    <property type="entry name" value="RrnaAD"/>
    <property type="match status" value="1"/>
</dbReference>
<keyword evidence="4 7" id="KW-0808">Transferase</keyword>
<evidence type="ECO:0000256" key="5">
    <source>
        <dbReference type="ARBA" id="ARBA00022691"/>
    </source>
</evidence>
<feature type="binding site" evidence="7 8">
    <location>
        <position position="60"/>
    </location>
    <ligand>
        <name>S-adenosyl-L-methionine</name>
        <dbReference type="ChEBI" id="CHEBI:59789"/>
    </ligand>
</feature>
<dbReference type="InterPro" id="IPR023165">
    <property type="entry name" value="rRNA_Ade_diMease-like_C"/>
</dbReference>
<keyword evidence="5 7" id="KW-0949">S-adenosyl-L-methionine</keyword>
<evidence type="ECO:0000256" key="4">
    <source>
        <dbReference type="ARBA" id="ARBA00022679"/>
    </source>
</evidence>
<dbReference type="STRING" id="1619048.UU49_C0014G0016"/>
<organism evidence="10 11">
    <name type="scientific">Candidatus Magasanikbacteria bacterium GW2011_GWC2_41_17</name>
    <dbReference type="NCBI Taxonomy" id="1619048"/>
    <lineage>
        <taxon>Bacteria</taxon>
        <taxon>Candidatus Magasanikiibacteriota</taxon>
    </lineage>
</organism>
<dbReference type="NCBIfam" id="TIGR00755">
    <property type="entry name" value="ksgA"/>
    <property type="match status" value="1"/>
</dbReference>
<feature type="binding site" evidence="7 8">
    <location>
        <position position="14"/>
    </location>
    <ligand>
        <name>S-adenosyl-L-methionine</name>
        <dbReference type="ChEBI" id="CHEBI:59789"/>
    </ligand>
</feature>
<dbReference type="GO" id="GO:0052908">
    <property type="term" value="F:16S rRNA (adenine(1518)-N(6)/adenine(1519)-N(6))-dimethyltransferase activity"/>
    <property type="evidence" value="ECO:0007669"/>
    <property type="project" value="UniProtKB-EC"/>
</dbReference>
<comment type="catalytic activity">
    <reaction evidence="7">
        <text>adenosine(1518)/adenosine(1519) in 16S rRNA + 4 S-adenosyl-L-methionine = N(6)-dimethyladenosine(1518)/N(6)-dimethyladenosine(1519) in 16S rRNA + 4 S-adenosyl-L-homocysteine + 4 H(+)</text>
        <dbReference type="Rhea" id="RHEA:19609"/>
        <dbReference type="Rhea" id="RHEA-COMP:10232"/>
        <dbReference type="Rhea" id="RHEA-COMP:10233"/>
        <dbReference type="ChEBI" id="CHEBI:15378"/>
        <dbReference type="ChEBI" id="CHEBI:57856"/>
        <dbReference type="ChEBI" id="CHEBI:59789"/>
        <dbReference type="ChEBI" id="CHEBI:74411"/>
        <dbReference type="ChEBI" id="CHEBI:74493"/>
        <dbReference type="EC" id="2.1.1.182"/>
    </reaction>
</comment>
<dbReference type="Proteomes" id="UP000034108">
    <property type="component" value="Unassembled WGS sequence"/>
</dbReference>
<dbReference type="PATRIC" id="fig|1619048.3.peg.487"/>
<evidence type="ECO:0000256" key="1">
    <source>
        <dbReference type="ARBA" id="ARBA00022490"/>
    </source>
</evidence>
<dbReference type="CDD" id="cd02440">
    <property type="entry name" value="AdoMet_MTases"/>
    <property type="match status" value="1"/>
</dbReference>
<accession>A0A0G0XPX9</accession>
<dbReference type="HAMAP" id="MF_00607">
    <property type="entry name" value="16SrRNA_methyltr_A"/>
    <property type="match status" value="1"/>
</dbReference>
<dbReference type="PROSITE" id="PS01131">
    <property type="entry name" value="RRNA_A_DIMETH"/>
    <property type="match status" value="1"/>
</dbReference>
<dbReference type="InterPro" id="IPR011530">
    <property type="entry name" value="rRNA_adenine_dimethylase"/>
</dbReference>
<dbReference type="GO" id="GO:0005829">
    <property type="term" value="C:cytosol"/>
    <property type="evidence" value="ECO:0007669"/>
    <property type="project" value="TreeGrafter"/>
</dbReference>
<dbReference type="EC" id="2.1.1.182" evidence="7"/>
<keyword evidence="1 7" id="KW-0963">Cytoplasm</keyword>
<comment type="function">
    <text evidence="7">Specifically dimethylates two adjacent adenosines (A1518 and A1519) in the loop of a conserved hairpin near the 3'-end of 16S rRNA in the 30S particle. May play a critical role in biogenesis of 30S subunits.</text>
</comment>
<sequence>MLIHPDKSRGQNFLTDKNVLQKIIDAGELKKFDVVLEIGAGTGVLTVELAKRVKKVISFEIDKKLIPVLQENLKDFNNVEIRNADAVPAGEMPAGCKLIANIPYNITSAILEKFLSAKQPPELIVLLVQKEVAERVCAKSGEMSILSVMAQYYGEPKIIARVPPSAFYPVPKVDSAILKIIIKKRWPAVDEKKFFQIVKAGFSQRRKMLKNNLRALADEKKIVAAMREAGIIEKARAQELGVSEWISLTGAFDTLL</sequence>
<name>A0A0G0XPX9_9BACT</name>
<evidence type="ECO:0000313" key="10">
    <source>
        <dbReference type="EMBL" id="KKR98865.1"/>
    </source>
</evidence>
<reference evidence="10 11" key="1">
    <citation type="journal article" date="2015" name="Nature">
        <title>rRNA introns, odd ribosomes, and small enigmatic genomes across a large radiation of phyla.</title>
        <authorList>
            <person name="Brown C.T."/>
            <person name="Hug L.A."/>
            <person name="Thomas B.C."/>
            <person name="Sharon I."/>
            <person name="Castelle C.J."/>
            <person name="Singh A."/>
            <person name="Wilkins M.J."/>
            <person name="Williams K.H."/>
            <person name="Banfield J.F."/>
        </authorList>
    </citation>
    <scope>NUCLEOTIDE SEQUENCE [LARGE SCALE GENOMIC DNA]</scope>
</reference>
<dbReference type="PANTHER" id="PTHR11727">
    <property type="entry name" value="DIMETHYLADENOSINE TRANSFERASE"/>
    <property type="match status" value="1"/>
</dbReference>
<keyword evidence="3 7" id="KW-0489">Methyltransferase</keyword>